<evidence type="ECO:0000256" key="5">
    <source>
        <dbReference type="ARBA" id="ARBA00022490"/>
    </source>
</evidence>
<evidence type="ECO:0000256" key="10">
    <source>
        <dbReference type="ARBA" id="ARBA00031323"/>
    </source>
</evidence>
<dbReference type="Pfam" id="PF01135">
    <property type="entry name" value="PCMT"/>
    <property type="match status" value="1"/>
</dbReference>
<evidence type="ECO:0000256" key="2">
    <source>
        <dbReference type="ARBA" id="ARBA00005369"/>
    </source>
</evidence>
<dbReference type="SUPFAM" id="SSF53335">
    <property type="entry name" value="S-adenosyl-L-methionine-dependent methyltransferases"/>
    <property type="match status" value="1"/>
</dbReference>
<evidence type="ECO:0000313" key="13">
    <source>
        <dbReference type="Proteomes" id="UP001500266"/>
    </source>
</evidence>
<evidence type="ECO:0000256" key="8">
    <source>
        <dbReference type="ARBA" id="ARBA00022691"/>
    </source>
</evidence>
<evidence type="ECO:0000256" key="7">
    <source>
        <dbReference type="ARBA" id="ARBA00022679"/>
    </source>
</evidence>
<dbReference type="CDD" id="cd02440">
    <property type="entry name" value="AdoMet_MTases"/>
    <property type="match status" value="1"/>
</dbReference>
<evidence type="ECO:0000256" key="1">
    <source>
        <dbReference type="ARBA" id="ARBA00004496"/>
    </source>
</evidence>
<keyword evidence="6 12" id="KW-0489">Methyltransferase</keyword>
<evidence type="ECO:0000256" key="11">
    <source>
        <dbReference type="ARBA" id="ARBA00031350"/>
    </source>
</evidence>
<dbReference type="RefSeq" id="WP_345025167.1">
    <property type="nucleotide sequence ID" value="NZ_BAABDO010000168.1"/>
</dbReference>
<reference evidence="13" key="1">
    <citation type="journal article" date="2019" name="Int. J. Syst. Evol. Microbiol.">
        <title>The Global Catalogue of Microorganisms (GCM) 10K type strain sequencing project: providing services to taxonomists for standard genome sequencing and annotation.</title>
        <authorList>
            <consortium name="The Broad Institute Genomics Platform"/>
            <consortium name="The Broad Institute Genome Sequencing Center for Infectious Disease"/>
            <person name="Wu L."/>
            <person name="Ma J."/>
        </authorList>
    </citation>
    <scope>NUCLEOTIDE SEQUENCE [LARGE SCALE GENOMIC DNA]</scope>
    <source>
        <strain evidence="13">JCM 17316</strain>
    </source>
</reference>
<sequence>MPDSLVSAVPRHLFVPDIALVGAVVDDPDSWIDRTADPDRWWQAVNDDRAIVTQLDDGAVDMAAKSDADPAAMATCSCSAPSLVSQMLELLDARIGDKVLEIGTGTGWTAGLLTHLGADVVTVEVDAALAEQARANLAAAGLSPVVLVADGADGFEPAAPYDRVHVTCGVATVPYAWVEQTRPGGVIVAPWMPGWTTGHLVRLTVTADGTASGPIGDRCAFMLMRDQRPVAAPLTAVPRETRTSLDPRELAAASDGLAVAIAGLLPGVSGGGFTNADGTYRLGARQGDSHALVVAAPDRPGAEVSQSGPRNLWDEIEAAYHRWVAWGRPDKDRFGLSVTPGGTHVWLDRPDRLIREQ</sequence>
<organism evidence="12 13">
    <name type="scientific">Actinomadura keratinilytica</name>
    <dbReference type="NCBI Taxonomy" id="547461"/>
    <lineage>
        <taxon>Bacteria</taxon>
        <taxon>Bacillati</taxon>
        <taxon>Actinomycetota</taxon>
        <taxon>Actinomycetes</taxon>
        <taxon>Streptosporangiales</taxon>
        <taxon>Thermomonosporaceae</taxon>
        <taxon>Actinomadura</taxon>
    </lineage>
</organism>
<dbReference type="InterPro" id="IPR000682">
    <property type="entry name" value="PCMT"/>
</dbReference>
<dbReference type="GO" id="GO:0008168">
    <property type="term" value="F:methyltransferase activity"/>
    <property type="evidence" value="ECO:0007669"/>
    <property type="project" value="UniProtKB-KW"/>
</dbReference>
<evidence type="ECO:0000256" key="9">
    <source>
        <dbReference type="ARBA" id="ARBA00030757"/>
    </source>
</evidence>
<dbReference type="PANTHER" id="PTHR11579:SF0">
    <property type="entry name" value="PROTEIN-L-ISOASPARTATE(D-ASPARTATE) O-METHYLTRANSFERASE"/>
    <property type="match status" value="1"/>
</dbReference>
<protein>
    <recommendedName>
        <fullName evidence="4">Protein-L-isoaspartate O-methyltransferase</fullName>
        <ecNumber evidence="3">2.1.1.77</ecNumber>
    </recommendedName>
    <alternativeName>
        <fullName evidence="11">L-isoaspartyl protein carboxyl methyltransferase</fullName>
    </alternativeName>
    <alternativeName>
        <fullName evidence="9">Protein L-isoaspartyl methyltransferase</fullName>
    </alternativeName>
    <alternativeName>
        <fullName evidence="10">Protein-beta-aspartate methyltransferase</fullName>
    </alternativeName>
</protein>
<evidence type="ECO:0000256" key="6">
    <source>
        <dbReference type="ARBA" id="ARBA00022603"/>
    </source>
</evidence>
<evidence type="ECO:0000256" key="4">
    <source>
        <dbReference type="ARBA" id="ARBA00013346"/>
    </source>
</evidence>
<comment type="subcellular location">
    <subcellularLocation>
        <location evidence="1">Cytoplasm</location>
    </subcellularLocation>
</comment>
<keyword evidence="8" id="KW-0949">S-adenosyl-L-methionine</keyword>
<evidence type="ECO:0000256" key="3">
    <source>
        <dbReference type="ARBA" id="ARBA00011890"/>
    </source>
</evidence>
<evidence type="ECO:0000313" key="12">
    <source>
        <dbReference type="EMBL" id="GAA4158246.1"/>
    </source>
</evidence>
<keyword evidence="7" id="KW-0808">Transferase</keyword>
<dbReference type="GO" id="GO:0032259">
    <property type="term" value="P:methylation"/>
    <property type="evidence" value="ECO:0007669"/>
    <property type="project" value="UniProtKB-KW"/>
</dbReference>
<dbReference type="EC" id="2.1.1.77" evidence="3"/>
<dbReference type="InterPro" id="IPR029063">
    <property type="entry name" value="SAM-dependent_MTases_sf"/>
</dbReference>
<gene>
    <name evidence="12" type="ORF">GCM10022416_60220</name>
</gene>
<comment type="caution">
    <text evidence="12">The sequence shown here is derived from an EMBL/GenBank/DDBJ whole genome shotgun (WGS) entry which is preliminary data.</text>
</comment>
<name>A0ABP7ZHS3_9ACTN</name>
<accession>A0ABP7ZHS3</accession>
<comment type="similarity">
    <text evidence="2">Belongs to the methyltransferase superfamily. L-isoaspartyl/D-aspartyl protein methyltransferase family.</text>
</comment>
<dbReference type="Proteomes" id="UP001500266">
    <property type="component" value="Unassembled WGS sequence"/>
</dbReference>
<dbReference type="Gene3D" id="3.40.50.150">
    <property type="entry name" value="Vaccinia Virus protein VP39"/>
    <property type="match status" value="1"/>
</dbReference>
<keyword evidence="13" id="KW-1185">Reference proteome</keyword>
<keyword evidence="5" id="KW-0963">Cytoplasm</keyword>
<dbReference type="PANTHER" id="PTHR11579">
    <property type="entry name" value="PROTEIN-L-ISOASPARTATE O-METHYLTRANSFERASE"/>
    <property type="match status" value="1"/>
</dbReference>
<proteinExistence type="inferred from homology"/>
<dbReference type="EMBL" id="BAABDO010000168">
    <property type="protein sequence ID" value="GAA4158246.1"/>
    <property type="molecule type" value="Genomic_DNA"/>
</dbReference>